<dbReference type="SUPFAM" id="SSF53098">
    <property type="entry name" value="Ribonuclease H-like"/>
    <property type="match status" value="1"/>
</dbReference>
<keyword evidence="2" id="KW-0479">Metal-binding</keyword>
<evidence type="ECO:0000256" key="4">
    <source>
        <dbReference type="ARBA" id="ARBA00022833"/>
    </source>
</evidence>
<dbReference type="PANTHER" id="PTHR46481">
    <property type="entry name" value="ZINC FINGER BED DOMAIN-CONTAINING PROTEIN 4"/>
    <property type="match status" value="1"/>
</dbReference>
<protein>
    <submittedName>
        <fullName evidence="10">Uncharacterized protein LOC136083921</fullName>
    </submittedName>
</protein>
<proteinExistence type="predicted"/>
<gene>
    <name evidence="10" type="primary">LOC136083921</name>
</gene>
<dbReference type="InterPro" id="IPR007021">
    <property type="entry name" value="DUF659"/>
</dbReference>
<dbReference type="Pfam" id="PF05699">
    <property type="entry name" value="Dimer_Tnp_hAT"/>
    <property type="match status" value="1"/>
</dbReference>
<dbReference type="GeneID" id="136083921"/>
<reference evidence="10" key="1">
    <citation type="submission" date="2025-08" db="UniProtKB">
        <authorList>
            <consortium name="RefSeq"/>
        </authorList>
    </citation>
    <scope>IDENTIFICATION</scope>
</reference>
<keyword evidence="4" id="KW-0862">Zinc</keyword>
<keyword evidence="3" id="KW-0863">Zinc-finger</keyword>
<feature type="region of interest" description="Disordered" evidence="6">
    <location>
        <begin position="67"/>
        <end position="104"/>
    </location>
</feature>
<evidence type="ECO:0000256" key="1">
    <source>
        <dbReference type="ARBA" id="ARBA00004123"/>
    </source>
</evidence>
<accession>A0ABM4CE29</accession>
<feature type="compositionally biased region" description="Acidic residues" evidence="6">
    <location>
        <begin position="643"/>
        <end position="653"/>
    </location>
</feature>
<feature type="region of interest" description="Disordered" evidence="6">
    <location>
        <begin position="609"/>
        <end position="669"/>
    </location>
</feature>
<dbReference type="RefSeq" id="XP_065659934.1">
    <property type="nucleotide sequence ID" value="XM_065803862.1"/>
</dbReference>
<organism evidence="9 10">
    <name type="scientific">Hydra vulgaris</name>
    <name type="common">Hydra</name>
    <name type="synonym">Hydra attenuata</name>
    <dbReference type="NCBI Taxonomy" id="6087"/>
    <lineage>
        <taxon>Eukaryota</taxon>
        <taxon>Metazoa</taxon>
        <taxon>Cnidaria</taxon>
        <taxon>Hydrozoa</taxon>
        <taxon>Hydroidolina</taxon>
        <taxon>Anthoathecata</taxon>
        <taxon>Aplanulata</taxon>
        <taxon>Hydridae</taxon>
        <taxon>Hydra</taxon>
    </lineage>
</organism>
<name>A0ABM4CE29_HYDVU</name>
<evidence type="ECO:0000256" key="2">
    <source>
        <dbReference type="ARBA" id="ARBA00022723"/>
    </source>
</evidence>
<feature type="compositionally biased region" description="Polar residues" evidence="6">
    <location>
        <begin position="609"/>
        <end position="631"/>
    </location>
</feature>
<dbReference type="Proteomes" id="UP001652625">
    <property type="component" value="Chromosome 08"/>
</dbReference>
<evidence type="ECO:0000256" key="3">
    <source>
        <dbReference type="ARBA" id="ARBA00022771"/>
    </source>
</evidence>
<sequence length="669" mass="74701">MSKTGHTGGRNKTVVSNLFIPMKQISKMERVKCSFCFDIISKNGTRMTKHIEKCRKCPEEVKNLYANKSGHSQKQQDSSGDAEPKTKNPRSDSFGTSSSESICRSKTPCSVFDSMTKTEKELIDTHLARAIYASGSPLHIVENNYWKIFLNKLRPAYKLPSRHEVSNVLLDNEFSRISANVKEMVATADYLGFMCDGWSNLRNEAIINFVMTLPSSSPILWKTLPTGTLSHSGEYMANEIKKVLEEINPKKVLGIVTDNAANMKNAWTRLKDCYPHLHCYGCISHGLNLLFTDFLKLTTLSVLMSQVTDIVKEIKNSHLSVAAFRDIQKKSAGVVTCISLKLPVRTRWGSTVACLDSIQKNKQPLKTLAISENSGLNSVTKNILLSDVFWDRVEGFFKLLSPIADAIKKTESNTPLLSTVVETFHFLEDLTFKNLTVSPFSKKEEEEAKKIFKKRKDFCLTEIHLAANILDPKFQGRVLTGEQKIDACEAIHNIAASMPDVNEEIMMFDLANYQSKGGIFSKPFIWTAVGITQPITWWKGLCSFTELSKVASRILQLPASSAACERSFSTYSNIHSAKRNRLTTERAGKLVFISQNLKLENIESTSYKNGTSITTPQINNSSVNKAPSTSMPWAESEAVNIESDSDFVYESQDEGSLGREDSDSESTSI</sequence>
<evidence type="ECO:0000313" key="9">
    <source>
        <dbReference type="Proteomes" id="UP001652625"/>
    </source>
</evidence>
<evidence type="ECO:0000259" key="8">
    <source>
        <dbReference type="Pfam" id="PF05699"/>
    </source>
</evidence>
<keyword evidence="9" id="KW-1185">Reference proteome</keyword>
<feature type="compositionally biased region" description="Polar residues" evidence="6">
    <location>
        <begin position="91"/>
        <end position="104"/>
    </location>
</feature>
<dbReference type="Pfam" id="PF04937">
    <property type="entry name" value="DUF659"/>
    <property type="match status" value="1"/>
</dbReference>
<evidence type="ECO:0000256" key="6">
    <source>
        <dbReference type="SAM" id="MobiDB-lite"/>
    </source>
</evidence>
<feature type="domain" description="DUF659" evidence="7">
    <location>
        <begin position="160"/>
        <end position="310"/>
    </location>
</feature>
<feature type="compositionally biased region" description="Polar residues" evidence="6">
    <location>
        <begin position="69"/>
        <end position="79"/>
    </location>
</feature>
<evidence type="ECO:0000256" key="5">
    <source>
        <dbReference type="ARBA" id="ARBA00023242"/>
    </source>
</evidence>
<evidence type="ECO:0000259" key="7">
    <source>
        <dbReference type="Pfam" id="PF04937"/>
    </source>
</evidence>
<feature type="domain" description="HAT C-terminal dimerisation" evidence="8">
    <location>
        <begin position="533"/>
        <end position="597"/>
    </location>
</feature>
<evidence type="ECO:0000313" key="10">
    <source>
        <dbReference type="RefSeq" id="XP_065659934.1"/>
    </source>
</evidence>
<comment type="subcellular location">
    <subcellularLocation>
        <location evidence="1">Nucleus</location>
    </subcellularLocation>
</comment>
<dbReference type="InterPro" id="IPR052035">
    <property type="entry name" value="ZnF_BED_domain_contain"/>
</dbReference>
<dbReference type="InterPro" id="IPR008906">
    <property type="entry name" value="HATC_C_dom"/>
</dbReference>
<dbReference type="InterPro" id="IPR012337">
    <property type="entry name" value="RNaseH-like_sf"/>
</dbReference>
<dbReference type="PANTHER" id="PTHR46481:SF10">
    <property type="entry name" value="ZINC FINGER BED DOMAIN-CONTAINING PROTEIN 39"/>
    <property type="match status" value="1"/>
</dbReference>
<keyword evidence="5" id="KW-0539">Nucleus</keyword>